<dbReference type="Pfam" id="PF25917">
    <property type="entry name" value="BSH_RND"/>
    <property type="match status" value="1"/>
</dbReference>
<feature type="coiled-coil region" evidence="5">
    <location>
        <begin position="149"/>
        <end position="183"/>
    </location>
</feature>
<protein>
    <submittedName>
        <fullName evidence="8">Macrolide transporter</fullName>
    </submittedName>
</protein>
<dbReference type="GO" id="GO:0030313">
    <property type="term" value="C:cell envelope"/>
    <property type="evidence" value="ECO:0007669"/>
    <property type="project" value="UniProtKB-SubCell"/>
</dbReference>
<comment type="subcellular location">
    <subcellularLocation>
        <location evidence="1">Cell envelope</location>
    </subcellularLocation>
</comment>
<comment type="caution">
    <text evidence="8">The sequence shown here is derived from an EMBL/GenBank/DDBJ whole genome shotgun (WGS) entry which is preliminary data.</text>
</comment>
<dbReference type="Pfam" id="PF25967">
    <property type="entry name" value="RND-MFP_C"/>
    <property type="match status" value="1"/>
</dbReference>
<evidence type="ECO:0000313" key="9">
    <source>
        <dbReference type="Proteomes" id="UP000252255"/>
    </source>
</evidence>
<gene>
    <name evidence="8" type="ORF">TH30_04920</name>
</gene>
<dbReference type="AlphaFoldDB" id="A0A367X2B5"/>
<reference evidence="8 9" key="1">
    <citation type="submission" date="2014-07" db="EMBL/GenBank/DDBJ databases">
        <title>Draft genome sequence of Thalassospira profundimaris PR54-5.</title>
        <authorList>
            <person name="Lai Q."/>
            <person name="Shao Z."/>
        </authorList>
    </citation>
    <scope>NUCLEOTIDE SEQUENCE [LARGE SCALE GENOMIC DNA]</scope>
    <source>
        <strain evidence="8 9">PR54-5</strain>
    </source>
</reference>
<dbReference type="SUPFAM" id="SSF111369">
    <property type="entry name" value="HlyD-like secretion proteins"/>
    <property type="match status" value="1"/>
</dbReference>
<keyword evidence="3" id="KW-0813">Transport</keyword>
<evidence type="ECO:0000256" key="3">
    <source>
        <dbReference type="ARBA" id="ARBA00022448"/>
    </source>
</evidence>
<dbReference type="InterPro" id="IPR006143">
    <property type="entry name" value="RND_pump_MFP"/>
</dbReference>
<dbReference type="GO" id="GO:1990281">
    <property type="term" value="C:efflux pump complex"/>
    <property type="evidence" value="ECO:0007669"/>
    <property type="project" value="TreeGrafter"/>
</dbReference>
<evidence type="ECO:0000259" key="6">
    <source>
        <dbReference type="Pfam" id="PF25917"/>
    </source>
</evidence>
<dbReference type="GO" id="GO:0019898">
    <property type="term" value="C:extrinsic component of membrane"/>
    <property type="evidence" value="ECO:0007669"/>
    <property type="project" value="InterPro"/>
</dbReference>
<dbReference type="GO" id="GO:1990195">
    <property type="term" value="C:macrolide transmembrane transporter complex"/>
    <property type="evidence" value="ECO:0007669"/>
    <property type="project" value="InterPro"/>
</dbReference>
<evidence type="ECO:0000256" key="4">
    <source>
        <dbReference type="ARBA" id="ARBA00023054"/>
    </source>
</evidence>
<proteinExistence type="inferred from homology"/>
<dbReference type="GO" id="GO:0015562">
    <property type="term" value="F:efflux transmembrane transporter activity"/>
    <property type="evidence" value="ECO:0007669"/>
    <property type="project" value="TreeGrafter"/>
</dbReference>
<dbReference type="Proteomes" id="UP000252255">
    <property type="component" value="Unassembled WGS sequence"/>
</dbReference>
<dbReference type="Gene3D" id="2.40.420.20">
    <property type="match status" value="1"/>
</dbReference>
<feature type="domain" description="Multidrug resistance protein MdtA-like C-terminal permuted SH3" evidence="7">
    <location>
        <begin position="325"/>
        <end position="380"/>
    </location>
</feature>
<dbReference type="InterPro" id="IPR058627">
    <property type="entry name" value="MdtA-like_C"/>
</dbReference>
<dbReference type="InterPro" id="IPR058625">
    <property type="entry name" value="MdtA-like_BSH"/>
</dbReference>
<comment type="similarity">
    <text evidence="2">Belongs to the membrane fusion protein (MFP) (TC 8.A.1) family.</text>
</comment>
<dbReference type="InterPro" id="IPR030190">
    <property type="entry name" value="MacA_alpha-hairpin_sf"/>
</dbReference>
<evidence type="ECO:0000256" key="2">
    <source>
        <dbReference type="ARBA" id="ARBA00009477"/>
    </source>
</evidence>
<keyword evidence="4 5" id="KW-0175">Coiled coil</keyword>
<dbReference type="Gene3D" id="2.40.30.170">
    <property type="match status" value="1"/>
</dbReference>
<dbReference type="Gene3D" id="6.10.140.1990">
    <property type="match status" value="1"/>
</dbReference>
<accession>A0A367X2B5</accession>
<name>A0A367X2B5_9PROT</name>
<organism evidence="8 9">
    <name type="scientific">Thalassospira profundimaris</name>
    <dbReference type="NCBI Taxonomy" id="502049"/>
    <lineage>
        <taxon>Bacteria</taxon>
        <taxon>Pseudomonadati</taxon>
        <taxon>Pseudomonadota</taxon>
        <taxon>Alphaproteobacteria</taxon>
        <taxon>Rhodospirillales</taxon>
        <taxon>Thalassospiraceae</taxon>
        <taxon>Thalassospira</taxon>
    </lineage>
</organism>
<feature type="domain" description="Multidrug resistance protein MdtA-like barrel-sandwich hybrid" evidence="6">
    <location>
        <begin position="63"/>
        <end position="219"/>
    </location>
</feature>
<evidence type="ECO:0000256" key="1">
    <source>
        <dbReference type="ARBA" id="ARBA00004196"/>
    </source>
</evidence>
<dbReference type="NCBIfam" id="TIGR01730">
    <property type="entry name" value="RND_mfp"/>
    <property type="match status" value="1"/>
</dbReference>
<evidence type="ECO:0000313" key="8">
    <source>
        <dbReference type="EMBL" id="RCK47795.1"/>
    </source>
</evidence>
<evidence type="ECO:0000256" key="5">
    <source>
        <dbReference type="SAM" id="Coils"/>
    </source>
</evidence>
<dbReference type="EMBL" id="JPWI01000002">
    <property type="protein sequence ID" value="RCK47795.1"/>
    <property type="molecule type" value="Genomic_DNA"/>
</dbReference>
<evidence type="ECO:0000259" key="7">
    <source>
        <dbReference type="Pfam" id="PF25967"/>
    </source>
</evidence>
<dbReference type="PANTHER" id="PTHR30469:SF33">
    <property type="entry name" value="SLR1207 PROTEIN"/>
    <property type="match status" value="1"/>
</dbReference>
<dbReference type="RefSeq" id="WP_114096951.1">
    <property type="nucleotide sequence ID" value="NZ_JPWI01000002.1"/>
</dbReference>
<dbReference type="GO" id="GO:1990961">
    <property type="term" value="P:xenobiotic detoxification by transmembrane export across the plasma membrane"/>
    <property type="evidence" value="ECO:0007669"/>
    <property type="project" value="InterPro"/>
</dbReference>
<dbReference type="Gene3D" id="2.40.50.100">
    <property type="match status" value="1"/>
</dbReference>
<dbReference type="PANTHER" id="PTHR30469">
    <property type="entry name" value="MULTIDRUG RESISTANCE PROTEIN MDTA"/>
    <property type="match status" value="1"/>
</dbReference>
<dbReference type="OrthoDB" id="9791520at2"/>
<sequence length="397" mass="42043">MKLLDSIGRPLIIGGIIVVALVAIASASGVFEEEPQASVLTERVSRGTIEETVLANGELEPVRVVSVGAQVSGQLKALHVELGQKIKAGDLIAEIDPTAQAYALRIAEAALANVKAQRKARGFEFKRAEQAYNRQKSMALQRAASVAELETAEAAFNVLAADIEALEAQIAQAAVEVENAKANLGYTKVVAPMDGVVVAVVTKAGQTLNSNLAVPTIIVLAQLNVMQVKVRISEADITRVKPGQTVRFTIMGETHFPTVGRLEQIAPAPTSIATDSATASTTGGQVAQAVYFNGLFTTPNPDGRLRPMMTTLVTIVVGHAEDVPLVPWSALTERDQNGRYHIQVRSPSGEISERLVSVGLTDRIKAQVIDGLEIGEEVVIPADGQASDSNANAMEMM</sequence>